<gene>
    <name evidence="1" type="ORF">NCTC8317_02436</name>
</gene>
<dbReference type="RefSeq" id="WP_001154857.1">
    <property type="nucleotide sequence ID" value="NZ_BDXL01000002.1"/>
</dbReference>
<dbReference type="EMBL" id="LR133917">
    <property type="protein sequence ID" value="VDY49297.1"/>
    <property type="molecule type" value="Genomic_DNA"/>
</dbReference>
<sequence>MQEFIVNTDKSCKNYSLLNNLYEIIFENIDDNQNNNITSKYPEEILEFLLKTPEFYSEIYNTKESVIELKAISLRLSRHHMKRANFIEQVARLVAEMMYMSDIKITIRHFEYADRPSIMVINRVIQILQIKYQLKKCLYIEMNDFSSHDELLLNFRNNLFKNLHKKNVFFKENVSIINKKKELLFEIDESYESLDAALLEQNYELAYLILKKEYTDKNMTKQMYYRWLGVISANLSISNEANNLLLKAVQNSENIIDKARNTYIYTLHLTKRLNKPEESIIIIKKMLEELEMNKDIEDIENYLHEKAWLKNGLSLAQTINSKNIHRDAVEIIKNEMDSYKSIAESNNFKFVYLKYNLLANIAFLLEILNEYKKAENFWEMAFGKLFLDENNNLDGVKSLSYRLGVLNIKMDNFNKAKYYLKKAEKLAYKHKNDFHVLNINYALSYIDYLEGNVDKDKIKQNIKLAVFLNDDFYKVSFEDILNGLDPRPPKLKLISYVPNIDLSFVPKVDMNEKLDTFNWRGKHG</sequence>
<dbReference type="Proteomes" id="UP000280323">
    <property type="component" value="Chromosome"/>
</dbReference>
<proteinExistence type="predicted"/>
<name>A0AB74Q5Q6_STAAU</name>
<evidence type="ECO:0008006" key="2">
    <source>
        <dbReference type="Google" id="ProtNLM"/>
    </source>
</evidence>
<accession>A0AB74Q5Q6</accession>
<dbReference type="AlphaFoldDB" id="A0AB74Q5Q6"/>
<evidence type="ECO:0000313" key="1">
    <source>
        <dbReference type="EMBL" id="VDY49297.1"/>
    </source>
</evidence>
<reference evidence="1" key="1">
    <citation type="submission" date="2018-12" db="EMBL/GenBank/DDBJ databases">
        <authorList>
            <consortium name="Pathogen Informatics"/>
        </authorList>
    </citation>
    <scope>NUCLEOTIDE SEQUENCE</scope>
    <source>
        <strain evidence="1">NCTC8317</strain>
    </source>
</reference>
<dbReference type="InterPro" id="IPR011990">
    <property type="entry name" value="TPR-like_helical_dom_sf"/>
</dbReference>
<protein>
    <recommendedName>
        <fullName evidence="2">Tetratricopeptide repeat protein</fullName>
    </recommendedName>
</protein>
<dbReference type="Gene3D" id="1.25.40.10">
    <property type="entry name" value="Tetratricopeptide repeat domain"/>
    <property type="match status" value="1"/>
</dbReference>
<organism evidence="1">
    <name type="scientific">Staphylococcus aureus</name>
    <dbReference type="NCBI Taxonomy" id="1280"/>
    <lineage>
        <taxon>Bacteria</taxon>
        <taxon>Bacillati</taxon>
        <taxon>Bacillota</taxon>
        <taxon>Bacilli</taxon>
        <taxon>Bacillales</taxon>
        <taxon>Staphylococcaceae</taxon>
        <taxon>Staphylococcus</taxon>
    </lineage>
</organism>